<dbReference type="GO" id="GO:0048471">
    <property type="term" value="C:perinuclear region of cytoplasm"/>
    <property type="evidence" value="ECO:0007669"/>
    <property type="project" value="UniProtKB-SubCell"/>
</dbReference>
<name>A0A8C6DAG9_MOSMO</name>
<protein>
    <recommendedName>
        <fullName evidence="4">Multifunctional methyltransferase subunit TRM112-like protein</fullName>
    </recommendedName>
    <alternativeName>
        <fullName evidence="7">tRNA methyltransferase 112 homolog</fullName>
    </alternativeName>
</protein>
<dbReference type="AlphaFoldDB" id="A0A8C6DAG9"/>
<evidence type="ECO:0000256" key="5">
    <source>
        <dbReference type="ARBA" id="ARBA00022490"/>
    </source>
</evidence>
<dbReference type="CDD" id="cd21089">
    <property type="entry name" value="Trm112-like"/>
    <property type="match status" value="1"/>
</dbReference>
<evidence type="ECO:0000256" key="7">
    <source>
        <dbReference type="ARBA" id="ARBA00030516"/>
    </source>
</evidence>
<sequence length="121" mass="13933">MKLLTHNLLSLHVWGVRPCGFPLHLQATEVHINPVEFNPNFVACMILKVEWEVLLEAANSLHLIKVPKETIQGYKHDKKFLRKRHHTLLEVDVLECILQCPESGCLFPISHGIHNMLETEI</sequence>
<dbReference type="Ensembl" id="ENSMMST00000012435.1">
    <property type="protein sequence ID" value="ENSMMSP00000011265.1"/>
    <property type="gene ID" value="ENSMMSG00000008648.1"/>
</dbReference>
<dbReference type="PANTHER" id="PTHR12773:SF0">
    <property type="entry name" value="MULTIFUNCTIONAL METHYLTRANSFERASE SUBUNIT TRM112-LIKE PROTEIN"/>
    <property type="match status" value="1"/>
</dbReference>
<dbReference type="GeneTree" id="ENSGT00390000009268"/>
<dbReference type="GO" id="GO:0046982">
    <property type="term" value="F:protein heterodimerization activity"/>
    <property type="evidence" value="ECO:0007669"/>
    <property type="project" value="InterPro"/>
</dbReference>
<comment type="subcellular location">
    <subcellularLocation>
        <location evidence="1">Cytoplasm</location>
        <location evidence="1">Perinuclear region</location>
    </subcellularLocation>
    <subcellularLocation>
        <location evidence="2">Nucleus</location>
        <location evidence="2">Nucleoplasm</location>
    </subcellularLocation>
</comment>
<dbReference type="Proteomes" id="UP000694544">
    <property type="component" value="Unplaced"/>
</dbReference>
<evidence type="ECO:0000256" key="1">
    <source>
        <dbReference type="ARBA" id="ARBA00004556"/>
    </source>
</evidence>
<reference evidence="8" key="2">
    <citation type="submission" date="2025-09" db="UniProtKB">
        <authorList>
            <consortium name="Ensembl"/>
        </authorList>
    </citation>
    <scope>IDENTIFICATION</scope>
</reference>
<accession>A0A8C6DAG9</accession>
<evidence type="ECO:0000256" key="2">
    <source>
        <dbReference type="ARBA" id="ARBA00004642"/>
    </source>
</evidence>
<reference evidence="8" key="1">
    <citation type="submission" date="2025-08" db="UniProtKB">
        <authorList>
            <consortium name="Ensembl"/>
        </authorList>
    </citation>
    <scope>IDENTIFICATION</scope>
</reference>
<keyword evidence="5" id="KW-0963">Cytoplasm</keyword>
<proteinExistence type="inferred from homology"/>
<evidence type="ECO:0000313" key="9">
    <source>
        <dbReference type="Proteomes" id="UP000694544"/>
    </source>
</evidence>
<organism evidence="8 9">
    <name type="scientific">Moschus moschiferus</name>
    <name type="common">Siberian musk deer</name>
    <name type="synonym">Moschus sibiricus</name>
    <dbReference type="NCBI Taxonomy" id="68415"/>
    <lineage>
        <taxon>Eukaryota</taxon>
        <taxon>Metazoa</taxon>
        <taxon>Chordata</taxon>
        <taxon>Craniata</taxon>
        <taxon>Vertebrata</taxon>
        <taxon>Euteleostomi</taxon>
        <taxon>Mammalia</taxon>
        <taxon>Eutheria</taxon>
        <taxon>Laurasiatheria</taxon>
        <taxon>Artiodactyla</taxon>
        <taxon>Ruminantia</taxon>
        <taxon>Pecora</taxon>
        <taxon>Moschidae</taxon>
        <taxon>Moschus</taxon>
    </lineage>
</organism>
<evidence type="ECO:0000256" key="4">
    <source>
        <dbReference type="ARBA" id="ARBA00019989"/>
    </source>
</evidence>
<evidence type="ECO:0000256" key="3">
    <source>
        <dbReference type="ARBA" id="ARBA00007980"/>
    </source>
</evidence>
<dbReference type="GO" id="GO:0005654">
    <property type="term" value="C:nucleoplasm"/>
    <property type="evidence" value="ECO:0007669"/>
    <property type="project" value="UniProtKB-SubCell"/>
</dbReference>
<dbReference type="FunFam" id="2.20.25.10:FF:000015">
    <property type="entry name" value="Multifunctional methyltransferase subunit TRM112-like protein"/>
    <property type="match status" value="1"/>
</dbReference>
<dbReference type="GO" id="GO:0030488">
    <property type="term" value="P:tRNA methylation"/>
    <property type="evidence" value="ECO:0007669"/>
    <property type="project" value="TreeGrafter"/>
</dbReference>
<keyword evidence="9" id="KW-1185">Reference proteome</keyword>
<dbReference type="InterPro" id="IPR039127">
    <property type="entry name" value="Trm112"/>
</dbReference>
<dbReference type="GO" id="GO:0070476">
    <property type="term" value="P:rRNA (guanine-N7)-methylation"/>
    <property type="evidence" value="ECO:0007669"/>
    <property type="project" value="TreeGrafter"/>
</dbReference>
<evidence type="ECO:0000256" key="6">
    <source>
        <dbReference type="ARBA" id="ARBA00023242"/>
    </source>
</evidence>
<dbReference type="PANTHER" id="PTHR12773">
    <property type="entry name" value="UPF0315 PROTEIN-RELATED"/>
    <property type="match status" value="1"/>
</dbReference>
<evidence type="ECO:0000313" key="8">
    <source>
        <dbReference type="Ensembl" id="ENSMMSP00000011265.1"/>
    </source>
</evidence>
<keyword evidence="6" id="KW-0539">Nucleus</keyword>
<comment type="similarity">
    <text evidence="3">Belongs to the TRM112 family.</text>
</comment>
<dbReference type="Gene3D" id="2.20.25.10">
    <property type="match status" value="1"/>
</dbReference>